<organism evidence="1">
    <name type="scientific">Puccinia triticina (isolate 1-1 / race 1 (BBBD))</name>
    <name type="common">Brown leaf rust fungus</name>
    <dbReference type="NCBI Taxonomy" id="630390"/>
    <lineage>
        <taxon>Eukaryota</taxon>
        <taxon>Fungi</taxon>
        <taxon>Dikarya</taxon>
        <taxon>Basidiomycota</taxon>
        <taxon>Pucciniomycotina</taxon>
        <taxon>Pucciniomycetes</taxon>
        <taxon>Pucciniales</taxon>
        <taxon>Pucciniaceae</taxon>
        <taxon>Puccinia</taxon>
    </lineage>
</organism>
<evidence type="ECO:0000313" key="1">
    <source>
        <dbReference type="EMBL" id="OAV92402.1"/>
    </source>
</evidence>
<reference evidence="1" key="2">
    <citation type="submission" date="2016-05" db="EMBL/GenBank/DDBJ databases">
        <title>Comparative analysis highlights variable genome content of wheat rusts and divergence of the mating loci.</title>
        <authorList>
            <person name="Cuomo C.A."/>
            <person name="Bakkeren G."/>
            <person name="Szabo L."/>
            <person name="Khalil H."/>
            <person name="Joly D."/>
            <person name="Goldberg J."/>
            <person name="Young S."/>
            <person name="Zeng Q."/>
            <person name="Fellers J."/>
        </authorList>
    </citation>
    <scope>NUCLEOTIDE SEQUENCE [LARGE SCALE GENOMIC DNA]</scope>
    <source>
        <strain evidence="1">1-1 BBBD Race 1</strain>
    </source>
</reference>
<dbReference type="AlphaFoldDB" id="A0A180GJ95"/>
<gene>
    <name evidence="1" type="ORF">PTTG_08966</name>
</gene>
<accession>A0A180GJ95</accession>
<reference evidence="1" key="1">
    <citation type="submission" date="2009-11" db="EMBL/GenBank/DDBJ databases">
        <authorList>
            <consortium name="The Broad Institute Genome Sequencing Platform"/>
            <person name="Ward D."/>
            <person name="Feldgarden M."/>
            <person name="Earl A."/>
            <person name="Young S.K."/>
            <person name="Zeng Q."/>
            <person name="Koehrsen M."/>
            <person name="Alvarado L."/>
            <person name="Berlin A."/>
            <person name="Bochicchio J."/>
            <person name="Borenstein D."/>
            <person name="Chapman S.B."/>
            <person name="Chen Z."/>
            <person name="Engels R."/>
            <person name="Freedman E."/>
            <person name="Gellesch M."/>
            <person name="Goldberg J."/>
            <person name="Griggs A."/>
            <person name="Gujja S."/>
            <person name="Heilman E."/>
            <person name="Heiman D."/>
            <person name="Hepburn T."/>
            <person name="Howarth C."/>
            <person name="Jen D."/>
            <person name="Larson L."/>
            <person name="Lewis B."/>
            <person name="Mehta T."/>
            <person name="Park D."/>
            <person name="Pearson M."/>
            <person name="Roberts A."/>
            <person name="Saif S."/>
            <person name="Shea T."/>
            <person name="Shenoy N."/>
            <person name="Sisk P."/>
            <person name="Stolte C."/>
            <person name="Sykes S."/>
            <person name="Thomson T."/>
            <person name="Walk T."/>
            <person name="White J."/>
            <person name="Yandava C."/>
            <person name="Izard J."/>
            <person name="Baranova O.V."/>
            <person name="Blanton J.M."/>
            <person name="Tanner A.C."/>
            <person name="Dewhirst F.E."/>
            <person name="Haas B."/>
            <person name="Nusbaum C."/>
            <person name="Birren B."/>
        </authorList>
    </citation>
    <scope>NUCLEOTIDE SEQUENCE [LARGE SCALE GENOMIC DNA]</scope>
    <source>
        <strain evidence="1">1-1 BBBD Race 1</strain>
    </source>
</reference>
<dbReference type="EMBL" id="ADAS02000064">
    <property type="protein sequence ID" value="OAV92402.1"/>
    <property type="molecule type" value="Genomic_DNA"/>
</dbReference>
<protein>
    <submittedName>
        <fullName evidence="1 2">Uncharacterized protein</fullName>
    </submittedName>
</protein>
<reference evidence="2 3" key="3">
    <citation type="journal article" date="2017" name="G3 (Bethesda)">
        <title>Comparative analysis highlights variable genome content of wheat rusts and divergence of the mating loci.</title>
        <authorList>
            <person name="Cuomo C.A."/>
            <person name="Bakkeren G."/>
            <person name="Khalil H.B."/>
            <person name="Panwar V."/>
            <person name="Joly D."/>
            <person name="Linning R."/>
            <person name="Sakthikumar S."/>
            <person name="Song X."/>
            <person name="Adiconis X."/>
            <person name="Fan L."/>
            <person name="Goldberg J.M."/>
            <person name="Levin J.Z."/>
            <person name="Young S."/>
            <person name="Zeng Q."/>
            <person name="Anikster Y."/>
            <person name="Bruce M."/>
            <person name="Wang M."/>
            <person name="Yin C."/>
            <person name="McCallum B."/>
            <person name="Szabo L.J."/>
            <person name="Hulbert S."/>
            <person name="Chen X."/>
            <person name="Fellers J.P."/>
        </authorList>
    </citation>
    <scope>NUCLEOTIDE SEQUENCE</scope>
    <source>
        <strain evidence="3">Isolate 1-1 / race 1 (BBBD)</strain>
        <strain evidence="2">isolate 1-1 / race 1 (BBBD)</strain>
    </source>
</reference>
<proteinExistence type="predicted"/>
<dbReference type="VEuPathDB" id="FungiDB:PTTG_08966"/>
<dbReference type="EnsemblFungi" id="PTTG_08966-t43_1">
    <property type="protein sequence ID" value="PTTG_08966-t43_1-p1"/>
    <property type="gene ID" value="PTTG_08966"/>
</dbReference>
<evidence type="ECO:0000313" key="3">
    <source>
        <dbReference type="Proteomes" id="UP000005240"/>
    </source>
</evidence>
<name>A0A180GJ95_PUCT1</name>
<dbReference type="OrthoDB" id="2495707at2759"/>
<dbReference type="Proteomes" id="UP000005240">
    <property type="component" value="Unassembled WGS sequence"/>
</dbReference>
<evidence type="ECO:0000313" key="2">
    <source>
        <dbReference type="EnsemblFungi" id="PTTG_08966-t43_1-p1"/>
    </source>
</evidence>
<keyword evidence="3" id="KW-1185">Reference proteome</keyword>
<sequence>MAFKNGAPTAEVNRFLRRIFIVATFRRCREHGDHHELSIVVPVCTGQSLVYRIAESRRRYYLSTQLLDLRTQILPGQPSPTDGSRRPMWLADIPADANTRLGLAKRLESSLRAVERPDQACSLEWVLHFIDQLRHAEFRGIDARLRLLKKTLRSQTIHHPN</sequence>
<reference evidence="2" key="4">
    <citation type="submission" date="2025-05" db="UniProtKB">
        <authorList>
            <consortium name="EnsemblFungi"/>
        </authorList>
    </citation>
    <scope>IDENTIFICATION</scope>
    <source>
        <strain evidence="2">isolate 1-1 / race 1 (BBBD)</strain>
    </source>
</reference>